<feature type="domain" description="SnoaL-like" evidence="1">
    <location>
        <begin position="14"/>
        <end position="126"/>
    </location>
</feature>
<reference evidence="3" key="1">
    <citation type="journal article" date="2019" name="Int. J. Syst. Evol. Microbiol.">
        <title>The Global Catalogue of Microorganisms (GCM) 10K type strain sequencing project: providing services to taxonomists for standard genome sequencing and annotation.</title>
        <authorList>
            <consortium name="The Broad Institute Genomics Platform"/>
            <consortium name="The Broad Institute Genome Sequencing Center for Infectious Disease"/>
            <person name="Wu L."/>
            <person name="Ma J."/>
        </authorList>
    </citation>
    <scope>NUCLEOTIDE SEQUENCE [LARGE SCALE GENOMIC DNA]</scope>
    <source>
        <strain evidence="3">JCM 17110</strain>
    </source>
</reference>
<name>A0ABP6W3D3_9GAMM</name>
<dbReference type="InterPro" id="IPR037401">
    <property type="entry name" value="SnoaL-like"/>
</dbReference>
<dbReference type="SUPFAM" id="SSF54427">
    <property type="entry name" value="NTF2-like"/>
    <property type="match status" value="1"/>
</dbReference>
<evidence type="ECO:0000313" key="2">
    <source>
        <dbReference type="EMBL" id="GAA3544834.1"/>
    </source>
</evidence>
<evidence type="ECO:0000259" key="1">
    <source>
        <dbReference type="Pfam" id="PF13474"/>
    </source>
</evidence>
<dbReference type="Proteomes" id="UP001500795">
    <property type="component" value="Unassembled WGS sequence"/>
</dbReference>
<dbReference type="EMBL" id="BAABCX010000003">
    <property type="protein sequence ID" value="GAA3544834.1"/>
    <property type="molecule type" value="Genomic_DNA"/>
</dbReference>
<dbReference type="InterPro" id="IPR032710">
    <property type="entry name" value="NTF2-like_dom_sf"/>
</dbReference>
<accession>A0ABP6W3D3</accession>
<proteinExistence type="predicted"/>
<dbReference type="RefSeq" id="WP_344958711.1">
    <property type="nucleotide sequence ID" value="NZ_BAABCX010000003.1"/>
</dbReference>
<comment type="caution">
    <text evidence="2">The sequence shown here is derived from an EMBL/GenBank/DDBJ whole genome shotgun (WGS) entry which is preliminary data.</text>
</comment>
<evidence type="ECO:0000313" key="3">
    <source>
        <dbReference type="Proteomes" id="UP001500795"/>
    </source>
</evidence>
<dbReference type="Pfam" id="PF13474">
    <property type="entry name" value="SnoaL_3"/>
    <property type="match status" value="1"/>
</dbReference>
<protein>
    <submittedName>
        <fullName evidence="2">Nuclear transport factor 2 family protein</fullName>
    </submittedName>
</protein>
<dbReference type="Gene3D" id="3.10.450.50">
    <property type="match status" value="1"/>
</dbReference>
<keyword evidence="3" id="KW-1185">Reference proteome</keyword>
<gene>
    <name evidence="2" type="ORF">GCM10022394_26080</name>
</gene>
<sequence>MSPEDEVRTISLRFYAALTRMANGDAKPMAAVWSQGAMVTALHPIGGRQVGWDAVRASFEQVARLASGGKVELHQQRIHIAGELACETGVEQGQITLADQRVAIEHRVTNLYQREGDGWKMIHHHTDISPAMLAVLDSLPHS</sequence>
<organism evidence="2 3">
    <name type="scientific">Zobellella aerophila</name>
    <dbReference type="NCBI Taxonomy" id="870480"/>
    <lineage>
        <taxon>Bacteria</taxon>
        <taxon>Pseudomonadati</taxon>
        <taxon>Pseudomonadota</taxon>
        <taxon>Gammaproteobacteria</taxon>
        <taxon>Aeromonadales</taxon>
        <taxon>Aeromonadaceae</taxon>
        <taxon>Zobellella</taxon>
    </lineage>
</organism>